<dbReference type="EMBL" id="LFBU01000001">
    <property type="protein sequence ID" value="KMQ74091.1"/>
    <property type="molecule type" value="Genomic_DNA"/>
</dbReference>
<dbReference type="HAMAP" id="MF_00055">
    <property type="entry name" value="MEMO1"/>
    <property type="match status" value="1"/>
</dbReference>
<dbReference type="OrthoDB" id="9782820at2"/>
<dbReference type="AlphaFoldDB" id="A0A0J7J874"/>
<dbReference type="PATRIC" id="fig|1658765.3.peg.257"/>
<dbReference type="PANTHER" id="PTHR11060:SF0">
    <property type="entry name" value="PROTEIN MEMO1"/>
    <property type="match status" value="1"/>
</dbReference>
<gene>
    <name evidence="3" type="ORF">Msub_10262</name>
</gene>
<evidence type="ECO:0000256" key="1">
    <source>
        <dbReference type="ARBA" id="ARBA00006315"/>
    </source>
</evidence>
<dbReference type="Pfam" id="PF01875">
    <property type="entry name" value="Memo"/>
    <property type="match status" value="1"/>
</dbReference>
<reference evidence="3 4" key="1">
    <citation type="submission" date="2015-06" db="EMBL/GenBank/DDBJ databases">
        <title>Marinobacter subterrani, a genetically tractable neutrophilic iron-oxidizing strain isolated from the Soudan Iron Mine.</title>
        <authorList>
            <person name="Bonis B.M."/>
            <person name="Gralnick J.A."/>
        </authorList>
    </citation>
    <scope>NUCLEOTIDE SEQUENCE [LARGE SCALE GENOMIC DNA]</scope>
    <source>
        <strain evidence="3 4">JG233</strain>
    </source>
</reference>
<dbReference type="RefSeq" id="WP_048494348.1">
    <property type="nucleotide sequence ID" value="NZ_LFBU01000001.1"/>
</dbReference>
<dbReference type="STRING" id="1658765.Msub_10262"/>
<accession>A0A0J7J874</accession>
<protein>
    <recommendedName>
        <fullName evidence="2">MEMO1 family protein Msub_10262</fullName>
    </recommendedName>
</protein>
<dbReference type="CDD" id="cd07361">
    <property type="entry name" value="MEMO_like"/>
    <property type="match status" value="1"/>
</dbReference>
<dbReference type="Gene3D" id="3.40.830.10">
    <property type="entry name" value="LigB-like"/>
    <property type="match status" value="1"/>
</dbReference>
<comment type="caution">
    <text evidence="3">The sequence shown here is derived from an EMBL/GenBank/DDBJ whole genome shotgun (WGS) entry which is preliminary data.</text>
</comment>
<comment type="similarity">
    <text evidence="1 2">Belongs to the MEMO1 family.</text>
</comment>
<proteinExistence type="inferred from homology"/>
<evidence type="ECO:0000313" key="3">
    <source>
        <dbReference type="EMBL" id="KMQ74091.1"/>
    </source>
</evidence>
<organism evidence="3 4">
    <name type="scientific">Marinobacter subterrani</name>
    <dbReference type="NCBI Taxonomy" id="1658765"/>
    <lineage>
        <taxon>Bacteria</taxon>
        <taxon>Pseudomonadati</taxon>
        <taxon>Pseudomonadota</taxon>
        <taxon>Gammaproteobacteria</taxon>
        <taxon>Pseudomonadales</taxon>
        <taxon>Marinobacteraceae</taxon>
        <taxon>Marinobacter</taxon>
    </lineage>
</organism>
<evidence type="ECO:0000256" key="2">
    <source>
        <dbReference type="HAMAP-Rule" id="MF_00055"/>
    </source>
</evidence>
<dbReference type="PANTHER" id="PTHR11060">
    <property type="entry name" value="PROTEIN MEMO1"/>
    <property type="match status" value="1"/>
</dbReference>
<name>A0A0J7J874_9GAMM</name>
<keyword evidence="4" id="KW-1185">Reference proteome</keyword>
<dbReference type="InterPro" id="IPR002737">
    <property type="entry name" value="MEMO1_fam"/>
</dbReference>
<dbReference type="NCBIfam" id="TIGR04336">
    <property type="entry name" value="AmmeMemoSam_B"/>
    <property type="match status" value="1"/>
</dbReference>
<evidence type="ECO:0000313" key="4">
    <source>
        <dbReference type="Proteomes" id="UP000036102"/>
    </source>
</evidence>
<dbReference type="Proteomes" id="UP000036102">
    <property type="component" value="Unassembled WGS sequence"/>
</dbReference>
<sequence>MSANVRKPAVAGVFYPDDPARLRAMVDGFLNQIPVEGPAPKAIIVPHAGYQFSGAVAARAYARLAPLHDRIHRVVLLGPSHRVALKGIAAPTAGFFETPLGNVQVEQSVLARLQALPQVGYLDSAHQLEHSLEVHLPFLQSVFDHFTLVPLVVGECSPEAVAEVLEALWGGDETLVVISSDLSHYHSYSVACELDSTTTRHIENLDYRHIGYEDACGRNPVNGLLFLAEKRGLKVTTLDLCNSGDTGGPKDRVVGYGAYAITEAPDSHVQ</sequence>